<protein>
    <recommendedName>
        <fullName evidence="4">DUF3325 domain-containing protein</fullName>
    </recommendedName>
</protein>
<dbReference type="AlphaFoldDB" id="A0A0F4PQJ3"/>
<feature type="transmembrane region" description="Helical" evidence="1">
    <location>
        <begin position="69"/>
        <end position="86"/>
    </location>
</feature>
<keyword evidence="1" id="KW-1133">Transmembrane helix</keyword>
<evidence type="ECO:0008006" key="4">
    <source>
        <dbReference type="Google" id="ProtNLM"/>
    </source>
</evidence>
<sequence length="109" mass="11711">MVLVIMLILVALVFCAISVFAFLRANYCACHHQGECDNPVSQYWLASMLASLVSLGLCCIALHTTQGTMVWFILTGSCFSGALIAAKRQGKKQCEHAKAASAPLTNETS</sequence>
<evidence type="ECO:0000313" key="3">
    <source>
        <dbReference type="Proteomes" id="UP000033664"/>
    </source>
</evidence>
<name>A0A0F4PQJ3_9GAMM</name>
<feature type="transmembrane region" description="Helical" evidence="1">
    <location>
        <begin position="6"/>
        <end position="23"/>
    </location>
</feature>
<comment type="caution">
    <text evidence="2">The sequence shown here is derived from an EMBL/GenBank/DDBJ whole genome shotgun (WGS) entry which is preliminary data.</text>
</comment>
<reference evidence="2 3" key="1">
    <citation type="journal article" date="2015" name="BMC Genomics">
        <title>Genome mining reveals unlocked bioactive potential of marine Gram-negative bacteria.</title>
        <authorList>
            <person name="Machado H."/>
            <person name="Sonnenschein E.C."/>
            <person name="Melchiorsen J."/>
            <person name="Gram L."/>
        </authorList>
    </citation>
    <scope>NUCLEOTIDE SEQUENCE [LARGE SCALE GENOMIC DNA]</scope>
    <source>
        <strain evidence="2 3">S3137</strain>
    </source>
</reference>
<dbReference type="Proteomes" id="UP000033664">
    <property type="component" value="Unassembled WGS sequence"/>
</dbReference>
<keyword evidence="3" id="KW-1185">Reference proteome</keyword>
<gene>
    <name evidence="2" type="ORF">TW72_11580</name>
</gene>
<keyword evidence="1" id="KW-0472">Membrane</keyword>
<proteinExistence type="predicted"/>
<dbReference type="RefSeq" id="WP_045979557.1">
    <property type="nucleotide sequence ID" value="NZ_JXXY01000010.1"/>
</dbReference>
<evidence type="ECO:0000313" key="2">
    <source>
        <dbReference type="EMBL" id="KJY98382.1"/>
    </source>
</evidence>
<dbReference type="EMBL" id="JXXZ01000010">
    <property type="protein sequence ID" value="KJY98382.1"/>
    <property type="molecule type" value="Genomic_DNA"/>
</dbReference>
<dbReference type="OrthoDB" id="6292606at2"/>
<organism evidence="2 3">
    <name type="scientific">Pseudoalteromonas ruthenica</name>
    <dbReference type="NCBI Taxonomy" id="151081"/>
    <lineage>
        <taxon>Bacteria</taxon>
        <taxon>Pseudomonadati</taxon>
        <taxon>Pseudomonadota</taxon>
        <taxon>Gammaproteobacteria</taxon>
        <taxon>Alteromonadales</taxon>
        <taxon>Pseudoalteromonadaceae</taxon>
        <taxon>Pseudoalteromonas</taxon>
    </lineage>
</organism>
<accession>A0A0F4PQJ3</accession>
<dbReference type="GeneID" id="58229132"/>
<keyword evidence="1" id="KW-0812">Transmembrane</keyword>
<feature type="transmembrane region" description="Helical" evidence="1">
    <location>
        <begin position="43"/>
        <end position="63"/>
    </location>
</feature>
<evidence type="ECO:0000256" key="1">
    <source>
        <dbReference type="SAM" id="Phobius"/>
    </source>
</evidence>